<name>A0ABP9W3L3_9BACT</name>
<dbReference type="EMBL" id="BAABRO010000035">
    <property type="protein sequence ID" value="GAA5511100.1"/>
    <property type="molecule type" value="Genomic_DNA"/>
</dbReference>
<dbReference type="PANTHER" id="PTHR31793">
    <property type="entry name" value="4-HYDROXYBENZOYL-COA THIOESTERASE FAMILY MEMBER"/>
    <property type="match status" value="1"/>
</dbReference>
<comment type="caution">
    <text evidence="3">The sequence shown here is derived from an EMBL/GenBank/DDBJ whole genome shotgun (WGS) entry which is preliminary data.</text>
</comment>
<reference evidence="3 4" key="1">
    <citation type="submission" date="2024-02" db="EMBL/GenBank/DDBJ databases">
        <title>Rhodopirellula caenicola NBRC 110016.</title>
        <authorList>
            <person name="Ichikawa N."/>
            <person name="Katano-Makiyama Y."/>
            <person name="Hidaka K."/>
        </authorList>
    </citation>
    <scope>NUCLEOTIDE SEQUENCE [LARGE SCALE GENOMIC DNA]</scope>
    <source>
        <strain evidence="3 4">NBRC 110016</strain>
    </source>
</reference>
<keyword evidence="2" id="KW-0378">Hydrolase</keyword>
<evidence type="ECO:0000313" key="3">
    <source>
        <dbReference type="EMBL" id="GAA5511100.1"/>
    </source>
</evidence>
<evidence type="ECO:0000313" key="4">
    <source>
        <dbReference type="Proteomes" id="UP001416858"/>
    </source>
</evidence>
<evidence type="ECO:0000256" key="2">
    <source>
        <dbReference type="ARBA" id="ARBA00022801"/>
    </source>
</evidence>
<dbReference type="Gene3D" id="3.10.129.10">
    <property type="entry name" value="Hotdog Thioesterase"/>
    <property type="match status" value="1"/>
</dbReference>
<comment type="similarity">
    <text evidence="1">Belongs to the 4-hydroxybenzoyl-CoA thioesterase family.</text>
</comment>
<dbReference type="Proteomes" id="UP001416858">
    <property type="component" value="Unassembled WGS sequence"/>
</dbReference>
<dbReference type="SUPFAM" id="SSF54637">
    <property type="entry name" value="Thioesterase/thiol ester dehydrase-isomerase"/>
    <property type="match status" value="1"/>
</dbReference>
<accession>A0ABP9W3L3</accession>
<organism evidence="3 4">
    <name type="scientific">Novipirellula caenicola</name>
    <dbReference type="NCBI Taxonomy" id="1536901"/>
    <lineage>
        <taxon>Bacteria</taxon>
        <taxon>Pseudomonadati</taxon>
        <taxon>Planctomycetota</taxon>
        <taxon>Planctomycetia</taxon>
        <taxon>Pirellulales</taxon>
        <taxon>Pirellulaceae</taxon>
        <taxon>Novipirellula</taxon>
    </lineage>
</organism>
<dbReference type="InterPro" id="IPR029069">
    <property type="entry name" value="HotDog_dom_sf"/>
</dbReference>
<dbReference type="CDD" id="cd00586">
    <property type="entry name" value="4HBT"/>
    <property type="match status" value="1"/>
</dbReference>
<dbReference type="Pfam" id="PF13279">
    <property type="entry name" value="4HBT_2"/>
    <property type="match status" value="1"/>
</dbReference>
<dbReference type="InterPro" id="IPR050563">
    <property type="entry name" value="4-hydroxybenzoyl-CoA_TE"/>
</dbReference>
<sequence>MRAYDDWPTTLIVGFSGCSGDRKSPRLSLRLNGSRQSIYTCYKLLTMNQHSIELRVRYDECDPMGFVHHSNYLRYFEIGRTELLRASGGCYAEMEEAGVLVVVVRVDCRYRRPAKYDDLITVRTTIARVTAAKIIHEYSITRENPPGEPEAIVDATVTLAVIDRQGKLQRVPQSLRDQYEGQG</sequence>
<dbReference type="PROSITE" id="PS51257">
    <property type="entry name" value="PROKAR_LIPOPROTEIN"/>
    <property type="match status" value="1"/>
</dbReference>
<evidence type="ECO:0000256" key="1">
    <source>
        <dbReference type="ARBA" id="ARBA00005953"/>
    </source>
</evidence>
<dbReference type="PANTHER" id="PTHR31793:SF27">
    <property type="entry name" value="NOVEL THIOESTERASE SUPERFAMILY DOMAIN AND SAPOSIN A-TYPE DOMAIN CONTAINING PROTEIN (0610012H03RIK)"/>
    <property type="match status" value="1"/>
</dbReference>
<evidence type="ECO:0008006" key="5">
    <source>
        <dbReference type="Google" id="ProtNLM"/>
    </source>
</evidence>
<protein>
    <recommendedName>
        <fullName evidence="5">Acyl-CoA thioester hydrolase YbgC</fullName>
    </recommendedName>
</protein>
<gene>
    <name evidence="3" type="ORF">Rcae01_06613</name>
</gene>
<proteinExistence type="inferred from homology"/>
<dbReference type="InterPro" id="IPR006684">
    <property type="entry name" value="YbgC/YbaW"/>
</dbReference>
<dbReference type="NCBIfam" id="TIGR00051">
    <property type="entry name" value="YbgC/FadM family acyl-CoA thioesterase"/>
    <property type="match status" value="1"/>
</dbReference>
<keyword evidence="4" id="KW-1185">Reference proteome</keyword>